<accession>A0A410PUT3</accession>
<dbReference type="Gene3D" id="1.20.58.1000">
    <property type="entry name" value="Metal-sensitive repressor, helix protomer"/>
    <property type="match status" value="1"/>
</dbReference>
<sequence length="118" mass="13039">MKEKMKTQIHTHINSEGKPEAHSHPEECQHKHSHQNTKAVLNRLSRASGHLEAVKRMVEDGKDCSEVLIQLSAVIAALNNTGKVILSDHITNCIVDAVESGDKAAIDNLNKAIDRFIK</sequence>
<evidence type="ECO:0000313" key="3">
    <source>
        <dbReference type="Proteomes" id="UP000287601"/>
    </source>
</evidence>
<evidence type="ECO:0000256" key="1">
    <source>
        <dbReference type="SAM" id="MobiDB-lite"/>
    </source>
</evidence>
<dbReference type="Proteomes" id="UP000287601">
    <property type="component" value="Chromosome"/>
</dbReference>
<protein>
    <submittedName>
        <fullName evidence="2">CsoR family transcriptional regulator</fullName>
    </submittedName>
</protein>
<gene>
    <name evidence="2" type="ORF">EQM06_05195</name>
</gene>
<dbReference type="GO" id="GO:0003677">
    <property type="term" value="F:DNA binding"/>
    <property type="evidence" value="ECO:0007669"/>
    <property type="project" value="InterPro"/>
</dbReference>
<evidence type="ECO:0000313" key="2">
    <source>
        <dbReference type="EMBL" id="QAT42670.1"/>
    </source>
</evidence>
<dbReference type="GO" id="GO:0046872">
    <property type="term" value="F:metal ion binding"/>
    <property type="evidence" value="ECO:0007669"/>
    <property type="project" value="InterPro"/>
</dbReference>
<dbReference type="AlphaFoldDB" id="A0A410PUT3"/>
<dbReference type="EMBL" id="CP035281">
    <property type="protein sequence ID" value="QAT42670.1"/>
    <property type="molecule type" value="Genomic_DNA"/>
</dbReference>
<dbReference type="PANTHER" id="PTHR33677">
    <property type="entry name" value="TRANSCRIPTIONAL REPRESSOR FRMR-RELATED"/>
    <property type="match status" value="1"/>
</dbReference>
<dbReference type="Pfam" id="PF02583">
    <property type="entry name" value="Trns_repr_metal"/>
    <property type="match status" value="1"/>
</dbReference>
<dbReference type="CDD" id="cd10158">
    <property type="entry name" value="CsoR-like_DUF156_1"/>
    <property type="match status" value="1"/>
</dbReference>
<dbReference type="PANTHER" id="PTHR33677:SF3">
    <property type="entry name" value="COPPER-SENSING TRANSCRIPTIONAL REPRESSOR RICR"/>
    <property type="match status" value="1"/>
</dbReference>
<name>A0A410PUT3_9FIRM</name>
<dbReference type="GO" id="GO:0045892">
    <property type="term" value="P:negative regulation of DNA-templated transcription"/>
    <property type="evidence" value="ECO:0007669"/>
    <property type="project" value="UniProtKB-ARBA"/>
</dbReference>
<feature type="region of interest" description="Disordered" evidence="1">
    <location>
        <begin position="1"/>
        <end position="37"/>
    </location>
</feature>
<dbReference type="KEGG" id="amij:EQM06_05195"/>
<dbReference type="InterPro" id="IPR038390">
    <property type="entry name" value="Metal_Tscrpt_repr_sf"/>
</dbReference>
<organism evidence="2 3">
    <name type="scientific">Aminipila luticellarii</name>
    <dbReference type="NCBI Taxonomy" id="2507160"/>
    <lineage>
        <taxon>Bacteria</taxon>
        <taxon>Bacillati</taxon>
        <taxon>Bacillota</taxon>
        <taxon>Clostridia</taxon>
        <taxon>Peptostreptococcales</taxon>
        <taxon>Anaerovoracaceae</taxon>
        <taxon>Aminipila</taxon>
    </lineage>
</organism>
<feature type="compositionally biased region" description="Basic and acidic residues" evidence="1">
    <location>
        <begin position="13"/>
        <end position="30"/>
    </location>
</feature>
<dbReference type="OrthoDB" id="9811244at2"/>
<dbReference type="InterPro" id="IPR003735">
    <property type="entry name" value="Metal_Tscrpt_repr"/>
</dbReference>
<reference evidence="2 3" key="1">
    <citation type="submission" date="2019-01" db="EMBL/GenBank/DDBJ databases">
        <title>Draft genomes of a novel of Aminipila strains.</title>
        <authorList>
            <person name="Ma S."/>
        </authorList>
    </citation>
    <scope>NUCLEOTIDE SEQUENCE [LARGE SCALE GENOMIC DNA]</scope>
    <source>
        <strain evidence="3">JN-39</strain>
    </source>
</reference>
<keyword evidence="3" id="KW-1185">Reference proteome</keyword>
<proteinExistence type="predicted"/>